<dbReference type="EMBL" id="CADEAL010002190">
    <property type="protein sequence ID" value="CAB1438631.1"/>
    <property type="molecule type" value="Genomic_DNA"/>
</dbReference>
<sequence>MTYKLCCGQISVVVYSSSTPASALITRRSESPRVSQVDVFVFYIRVEKLSRVFSLQTRSEDGSMLLTQVETQLSGRLRVKLQLKVCVCDGDCSLSSDVCPSDKVEGTCRLFSTNKEELIAAAPSFTAAAPKHHVLTADKTRTKGRSAPGGRSLSDSGSVSIVTWKENWIVGQVVSLLQLQFIEENSRLHVVEDTLTRSGRILHGRTLQHDVYCRGREKKKLLPAFERDNKAPGSSSAAAECCCGLEFALVCMIKSNCVTPASLRLHSGFTPPAPIRRRLPLDPSGTLSGLSLLSTTAPVLWMHGAARLYITAPGWSTVTPAF</sequence>
<dbReference type="Proteomes" id="UP001153269">
    <property type="component" value="Unassembled WGS sequence"/>
</dbReference>
<evidence type="ECO:0000313" key="1">
    <source>
        <dbReference type="EMBL" id="CAB1438631.1"/>
    </source>
</evidence>
<dbReference type="AlphaFoldDB" id="A0A9N7UXS1"/>
<keyword evidence="2" id="KW-1185">Reference proteome</keyword>
<comment type="caution">
    <text evidence="1">The sequence shown here is derived from an EMBL/GenBank/DDBJ whole genome shotgun (WGS) entry which is preliminary data.</text>
</comment>
<accession>A0A9N7UXS1</accession>
<protein>
    <submittedName>
        <fullName evidence="1">Uncharacterized protein</fullName>
    </submittedName>
</protein>
<evidence type="ECO:0000313" key="2">
    <source>
        <dbReference type="Proteomes" id="UP001153269"/>
    </source>
</evidence>
<proteinExistence type="predicted"/>
<name>A0A9N7UXS1_PLEPL</name>
<gene>
    <name evidence="1" type="ORF">PLEPLA_LOCUS26520</name>
</gene>
<organism evidence="1 2">
    <name type="scientific">Pleuronectes platessa</name>
    <name type="common">European plaice</name>
    <dbReference type="NCBI Taxonomy" id="8262"/>
    <lineage>
        <taxon>Eukaryota</taxon>
        <taxon>Metazoa</taxon>
        <taxon>Chordata</taxon>
        <taxon>Craniata</taxon>
        <taxon>Vertebrata</taxon>
        <taxon>Euteleostomi</taxon>
        <taxon>Actinopterygii</taxon>
        <taxon>Neopterygii</taxon>
        <taxon>Teleostei</taxon>
        <taxon>Neoteleostei</taxon>
        <taxon>Acanthomorphata</taxon>
        <taxon>Carangaria</taxon>
        <taxon>Pleuronectiformes</taxon>
        <taxon>Pleuronectoidei</taxon>
        <taxon>Pleuronectidae</taxon>
        <taxon>Pleuronectes</taxon>
    </lineage>
</organism>
<reference evidence="1" key="1">
    <citation type="submission" date="2020-03" db="EMBL/GenBank/DDBJ databases">
        <authorList>
            <person name="Weist P."/>
        </authorList>
    </citation>
    <scope>NUCLEOTIDE SEQUENCE</scope>
</reference>